<name>A0A9D0ZD90_9FIRM</name>
<dbReference type="Proteomes" id="UP000824262">
    <property type="component" value="Unassembled WGS sequence"/>
</dbReference>
<comment type="caution">
    <text evidence="2">The sequence shown here is derived from an EMBL/GenBank/DDBJ whole genome shotgun (WGS) entry which is preliminary data.</text>
</comment>
<protein>
    <recommendedName>
        <fullName evidence="4">Rod shape-determining protein MreD</fullName>
    </recommendedName>
</protein>
<evidence type="ECO:0000313" key="2">
    <source>
        <dbReference type="EMBL" id="HIQ77957.1"/>
    </source>
</evidence>
<sequence>MLWDLVNVQKLKRALLYALYMVIVLLLQDALFSRISIFGVRAMFVPAAAVAVGMFEGGVWGAVFSLVLGFLTDISYDNTALFVALFPCIGFAAGALSRYLVNRRFFAYMCLALFALALTAVFQFLGLALEGHSLPAMAWVGLWQVVFSLPAAAVLYFPCKAIASPHKKG</sequence>
<evidence type="ECO:0000313" key="3">
    <source>
        <dbReference type="Proteomes" id="UP000824262"/>
    </source>
</evidence>
<feature type="transmembrane region" description="Helical" evidence="1">
    <location>
        <begin position="108"/>
        <end position="129"/>
    </location>
</feature>
<reference evidence="2" key="2">
    <citation type="journal article" date="2021" name="PeerJ">
        <title>Extensive microbial diversity within the chicken gut microbiome revealed by metagenomics and culture.</title>
        <authorList>
            <person name="Gilroy R."/>
            <person name="Ravi A."/>
            <person name="Getino M."/>
            <person name="Pursley I."/>
            <person name="Horton D.L."/>
            <person name="Alikhan N.F."/>
            <person name="Baker D."/>
            <person name="Gharbi K."/>
            <person name="Hall N."/>
            <person name="Watson M."/>
            <person name="Adriaenssens E.M."/>
            <person name="Foster-Nyarko E."/>
            <person name="Jarju S."/>
            <person name="Secka A."/>
            <person name="Antonio M."/>
            <person name="Oren A."/>
            <person name="Chaudhuri R.R."/>
            <person name="La Ragione R."/>
            <person name="Hildebrand F."/>
            <person name="Pallen M.J."/>
        </authorList>
    </citation>
    <scope>NUCLEOTIDE SEQUENCE</scope>
    <source>
        <strain evidence="2">ChiBcolR7-354</strain>
    </source>
</reference>
<reference evidence="2" key="1">
    <citation type="submission" date="2020-10" db="EMBL/GenBank/DDBJ databases">
        <authorList>
            <person name="Gilroy R."/>
        </authorList>
    </citation>
    <scope>NUCLEOTIDE SEQUENCE</scope>
    <source>
        <strain evidence="2">ChiBcolR7-354</strain>
    </source>
</reference>
<keyword evidence="1" id="KW-0812">Transmembrane</keyword>
<organism evidence="2 3">
    <name type="scientific">Candidatus Scatomorpha intestinavium</name>
    <dbReference type="NCBI Taxonomy" id="2840922"/>
    <lineage>
        <taxon>Bacteria</taxon>
        <taxon>Bacillati</taxon>
        <taxon>Bacillota</taxon>
        <taxon>Clostridia</taxon>
        <taxon>Eubacteriales</taxon>
        <taxon>Candidatus Scatomorpha</taxon>
    </lineage>
</organism>
<evidence type="ECO:0000256" key="1">
    <source>
        <dbReference type="SAM" id="Phobius"/>
    </source>
</evidence>
<evidence type="ECO:0008006" key="4">
    <source>
        <dbReference type="Google" id="ProtNLM"/>
    </source>
</evidence>
<feature type="transmembrane region" description="Helical" evidence="1">
    <location>
        <begin position="80"/>
        <end position="101"/>
    </location>
</feature>
<feature type="transmembrane region" description="Helical" evidence="1">
    <location>
        <begin position="44"/>
        <end position="68"/>
    </location>
</feature>
<dbReference type="AlphaFoldDB" id="A0A9D0ZD90"/>
<feature type="transmembrane region" description="Helical" evidence="1">
    <location>
        <begin position="141"/>
        <end position="159"/>
    </location>
</feature>
<gene>
    <name evidence="2" type="ORF">IAB77_01705</name>
</gene>
<proteinExistence type="predicted"/>
<dbReference type="EMBL" id="DVGA01000022">
    <property type="protein sequence ID" value="HIQ77957.1"/>
    <property type="molecule type" value="Genomic_DNA"/>
</dbReference>
<keyword evidence="1" id="KW-1133">Transmembrane helix</keyword>
<accession>A0A9D0ZD90</accession>
<feature type="transmembrane region" description="Helical" evidence="1">
    <location>
        <begin position="14"/>
        <end position="32"/>
    </location>
</feature>
<keyword evidence="1" id="KW-0472">Membrane</keyword>